<evidence type="ECO:0000256" key="4">
    <source>
        <dbReference type="ARBA" id="ARBA00022833"/>
    </source>
</evidence>
<feature type="signal peptide" evidence="8">
    <location>
        <begin position="1"/>
        <end position="20"/>
    </location>
</feature>
<keyword evidence="4 6" id="KW-0862">Zinc</keyword>
<keyword evidence="3 6" id="KW-0378">Hydrolase</keyword>
<keyword evidence="5 6" id="KW-0482">Metalloprotease</keyword>
<dbReference type="Gene3D" id="2.60.120.1230">
    <property type="match status" value="2"/>
</dbReference>
<gene>
    <name evidence="10" type="ORF">CTM94_10840</name>
</gene>
<name>A0ABX5GFH1_PHOLE</name>
<keyword evidence="2 6" id="KW-0479">Metal-binding</keyword>
<feature type="compositionally biased region" description="Low complexity" evidence="7">
    <location>
        <begin position="25"/>
        <end position="37"/>
    </location>
</feature>
<feature type="binding site" evidence="6">
    <location>
        <position position="935"/>
    </location>
    <ligand>
        <name>Zn(2+)</name>
        <dbReference type="ChEBI" id="CHEBI:29105"/>
        <note>catalytic</note>
    </ligand>
</feature>
<keyword evidence="1 6" id="KW-0645">Protease</keyword>
<organism evidence="10 11">
    <name type="scientific">Photobacterium leiognathi</name>
    <dbReference type="NCBI Taxonomy" id="553611"/>
    <lineage>
        <taxon>Bacteria</taxon>
        <taxon>Pseudomonadati</taxon>
        <taxon>Pseudomonadota</taxon>
        <taxon>Gammaproteobacteria</taxon>
        <taxon>Vibrionales</taxon>
        <taxon>Vibrionaceae</taxon>
        <taxon>Photobacterium</taxon>
    </lineage>
</organism>
<evidence type="ECO:0000256" key="5">
    <source>
        <dbReference type="ARBA" id="ARBA00023049"/>
    </source>
</evidence>
<feature type="region of interest" description="Disordered" evidence="7">
    <location>
        <begin position="25"/>
        <end position="70"/>
    </location>
</feature>
<comment type="caution">
    <text evidence="10">The sequence shown here is derived from an EMBL/GenBank/DDBJ whole genome shotgun (WGS) entry which is preliminary data.</text>
</comment>
<dbReference type="InterPro" id="IPR013783">
    <property type="entry name" value="Ig-like_fold"/>
</dbReference>
<accession>A0ABX5GFH1</accession>
<feature type="active site" evidence="6">
    <location>
        <position position="932"/>
    </location>
</feature>
<dbReference type="Proteomes" id="UP000241566">
    <property type="component" value="Unassembled WGS sequence"/>
</dbReference>
<feature type="domain" description="Peptidase M66" evidence="9">
    <location>
        <begin position="781"/>
        <end position="1045"/>
    </location>
</feature>
<dbReference type="Pfam" id="PF05345">
    <property type="entry name" value="He_PIG"/>
    <property type="match status" value="4"/>
</dbReference>
<dbReference type="InterPro" id="IPR006644">
    <property type="entry name" value="Cadg"/>
</dbReference>
<dbReference type="EMBL" id="PYOI01000014">
    <property type="protein sequence ID" value="PSV81936.1"/>
    <property type="molecule type" value="Genomic_DNA"/>
</dbReference>
<evidence type="ECO:0000256" key="1">
    <source>
        <dbReference type="ARBA" id="ARBA00022670"/>
    </source>
</evidence>
<dbReference type="PANTHER" id="PTHR39540:SF1">
    <property type="entry name" value="DICTOMALLEIN-1-RELATED"/>
    <property type="match status" value="1"/>
</dbReference>
<dbReference type="InterPro" id="IPR051256">
    <property type="entry name" value="Dictomallein"/>
</dbReference>
<keyword evidence="8" id="KW-0732">Signal</keyword>
<sequence>MLFKKTLLSSLILLSLSAYADTSTDTDIATSSSNTESSDSHTDNKKSIIDVTPSTTSSRLSEKSDTATDSTPLVRVASELTTCINEPLSVQVVAKDPKGKTLHYGLSNRPDWLHIDPDTGVISGTPTNDDDLGKMRVNVRVYNGTEVASKWVTVIVVNSKMAPTVTVPTSLTGEVGKALSYQVSAKDPQGKKLHYSLSNRPDWLNIDSDTGVISGTPGPKDIGQMRVDVRVYNGTDIVSKWVTVKVTKGSMTPIVTVPATITGEVDKALRYQISAKDPQGKTLHYTLSNRPDWLEIDSDTGLISGTPGPNDIGQIRVNVRVFNGTEVVSKWVTVIITANKNKAPVWISLPEQTLTAGDITEITVKAVDENKDVLTYSLKNAPKWLTIDSKTGVIIATPDANVRGDFSVLVAVSDGKSSSAAVLHLHVKEDKIEITTIVNGSGQITPAKMTMVEGGSGAFTIKFDSKNKLKSITGCDGTLEDNKYLVNNVSADCQIKVNFESVGYIPPIAFNTNDFPSDLEGSLEATVLFAQNHVIPSKNHKPNLVHLHHKDGKEVTHTPEESTQHLIGERTALVMFKAKDKKFDETLPVKVEGYDADGNKLGSLVLNRPYQLPPISGVVDPKLRKKIKVDPTLKEEDLKTVDINKVGDDGSYLAEQLADAKHGVYIGLWDGHWQPQIVLKKDKALDGKIVMFKSDAGYPSNVITGYKVPLNYGQTRTFVNHDGAWYDTRNVTGELTKVTYGHGYWTAKIPASWMHYGLRLDFTHGDQTGTLDNINVGAPTVLYMNTIDLGMLTKRPDRMEFAKDPNLPREFYQTLPVSRFVLSRYQGMTLNEVMMPDGTLYTDASATDGGVYTGDMRGNIAKSLISIGIDSANFGINATDGPGQDSHPDLSLMLTTHTAVGNYKNGVQSHGLSGGGGIVTLEATVGNEMSHEAGHGIELGHSEGYDMSIQHPADQQDSTWGWDSDKNVFIPNFYSDHSNKPSCIGNPKENPGEEVICVKPWHGFQFGFDAMYGGEGSMYPDNRYTMYTPYSSTKMQRVMEGRMVFSKESPTGYLKWNNTTHKMEPFSYAHPIADIANANIGLLSQINGLEYVTKLFEHADIVDITTDNSHWTNAIPIPVASNVPSGSVIRLTSFADRNSFYTINGKPILFLGGTHKMYRSNGSSWDEIDHVETSITKKPEQFGVPVTTLVGYYDPQEKLTSYIYPALHGSSGYTYADDSKYIQSNSCHLDVELGDGSTKKFWLTARRLSDKYMNKFHVNIAESDHPLNATVVCGDKTLASKPISKPKAGLIQLVSGSPLTDTIS</sequence>
<evidence type="ECO:0000256" key="6">
    <source>
        <dbReference type="PROSITE-ProRule" id="PRU01031"/>
    </source>
</evidence>
<evidence type="ECO:0000256" key="8">
    <source>
        <dbReference type="SAM" id="SignalP"/>
    </source>
</evidence>
<feature type="binding site" evidence="6">
    <location>
        <position position="941"/>
    </location>
    <ligand>
        <name>Zn(2+)</name>
        <dbReference type="ChEBI" id="CHEBI:29105"/>
        <note>catalytic</note>
    </ligand>
</feature>
<dbReference type="PROSITE" id="PS51694">
    <property type="entry name" value="PEPTIDASE_M66"/>
    <property type="match status" value="1"/>
</dbReference>
<comment type="cofactor">
    <cofactor evidence="6">
        <name>Zn(2+)</name>
        <dbReference type="ChEBI" id="CHEBI:29105"/>
    </cofactor>
    <text evidence="6">Binds 1 zinc ion per subunit.</text>
</comment>
<evidence type="ECO:0000313" key="10">
    <source>
        <dbReference type="EMBL" id="PSV81936.1"/>
    </source>
</evidence>
<feature type="binding site" evidence="6">
    <location>
        <position position="931"/>
    </location>
    <ligand>
        <name>Zn(2+)</name>
        <dbReference type="ChEBI" id="CHEBI:29105"/>
        <note>catalytic</note>
    </ligand>
</feature>
<dbReference type="RefSeq" id="WP_107229646.1">
    <property type="nucleotide sequence ID" value="NZ_PYOI01000014.1"/>
</dbReference>
<dbReference type="InterPro" id="IPR022218">
    <property type="entry name" value="TagA_dom"/>
</dbReference>
<dbReference type="SMART" id="SM00736">
    <property type="entry name" value="CADG"/>
    <property type="match status" value="3"/>
</dbReference>
<protein>
    <recommendedName>
        <fullName evidence="9">Peptidase M66 domain-containing protein</fullName>
    </recommendedName>
</protein>
<dbReference type="CDD" id="cd11304">
    <property type="entry name" value="Cadherin_repeat"/>
    <property type="match status" value="1"/>
</dbReference>
<dbReference type="Pfam" id="PF12561">
    <property type="entry name" value="TagA"/>
    <property type="match status" value="1"/>
</dbReference>
<reference evidence="10 11" key="1">
    <citation type="submission" date="2018-01" db="EMBL/GenBank/DDBJ databases">
        <title>Whole genome sequencing of Histamine producing bacteria.</title>
        <authorList>
            <person name="Butler K."/>
        </authorList>
    </citation>
    <scope>NUCLEOTIDE SEQUENCE [LARGE SCALE GENOMIC DNA]</scope>
    <source>
        <strain evidence="10 11">ATCC 25521</strain>
    </source>
</reference>
<dbReference type="InterPro" id="IPR048990">
    <property type="entry name" value="StcE_b-sandwich"/>
</dbReference>
<dbReference type="Pfam" id="PF10462">
    <property type="entry name" value="Peptidase_M66"/>
    <property type="match status" value="1"/>
</dbReference>
<evidence type="ECO:0000256" key="2">
    <source>
        <dbReference type="ARBA" id="ARBA00022723"/>
    </source>
</evidence>
<feature type="compositionally biased region" description="Basic and acidic residues" evidence="7">
    <location>
        <begin position="38"/>
        <end position="48"/>
    </location>
</feature>
<keyword evidence="11" id="KW-1185">Reference proteome</keyword>
<evidence type="ECO:0000259" key="9">
    <source>
        <dbReference type="PROSITE" id="PS51694"/>
    </source>
</evidence>
<evidence type="ECO:0000256" key="7">
    <source>
        <dbReference type="SAM" id="MobiDB-lite"/>
    </source>
</evidence>
<dbReference type="Gene3D" id="2.60.40.10">
    <property type="entry name" value="Immunoglobulins"/>
    <property type="match status" value="4"/>
</dbReference>
<evidence type="ECO:0000256" key="3">
    <source>
        <dbReference type="ARBA" id="ARBA00022801"/>
    </source>
</evidence>
<dbReference type="InterPro" id="IPR019503">
    <property type="entry name" value="Peptidase_M66_dom"/>
</dbReference>
<evidence type="ECO:0000313" key="11">
    <source>
        <dbReference type="Proteomes" id="UP000241566"/>
    </source>
</evidence>
<dbReference type="SUPFAM" id="SSF49313">
    <property type="entry name" value="Cadherin-like"/>
    <property type="match status" value="4"/>
</dbReference>
<proteinExistence type="predicted"/>
<dbReference type="InterPro" id="IPR015919">
    <property type="entry name" value="Cadherin-like_sf"/>
</dbReference>
<dbReference type="Pfam" id="PF20944">
    <property type="entry name" value="StcE_b-sandwich"/>
    <property type="match status" value="1"/>
</dbReference>
<feature type="chain" id="PRO_5047073288" description="Peptidase M66 domain-containing protein" evidence="8">
    <location>
        <begin position="21"/>
        <end position="1304"/>
    </location>
</feature>
<dbReference type="PANTHER" id="PTHR39540">
    <property type="match status" value="1"/>
</dbReference>